<gene>
    <name evidence="1" type="ORF">COY09_01675</name>
</gene>
<evidence type="ECO:0000313" key="2">
    <source>
        <dbReference type="Proteomes" id="UP000231071"/>
    </source>
</evidence>
<feature type="non-terminal residue" evidence="1">
    <location>
        <position position="457"/>
    </location>
</feature>
<protein>
    <submittedName>
        <fullName evidence="1">Uncharacterized protein</fullName>
    </submittedName>
</protein>
<sequence length="457" mass="47312">MLSKIIFKVLSFFSKFKLITFLAVVFLTSFFVINYVGANTCPGCPCNTESVTYDTSRCPVIPGAVLSDSGWSGVPMADEDTSSFCSDRSYYNSHSVGDCLGSHNRVYDCTYQNMSDGIYFNAGSISQDWKTILINKTTNACTPGPADPTATDKFCTQQQWGVCSSVPLPSCQSNGGVCTVPADCCSGLSCNGGFCGTPTSSCAIASCPSGTTYASCTGCYDDEQIGSGPVNACDGTPLGPVCACCAPWSLTAVLSANPTDIDVGQTSNLTVIVGGSATGNTNFSDYTCDDGGTVSNFQKLSDTAATFSCTYATASVWDWNHFDPKIASVKVSRGGHEKTVTAEIMVTDTLAASMVANSPSLVVNAITELTISVSGTAPGSNNYSNYLCGADGVIANTIPEIIAGLGNKFKCRYPSVGAKLASVTVSRGAISTTAQTTVTVVGACNGATACKQAGVWN</sequence>
<reference evidence="2" key="1">
    <citation type="submission" date="2017-09" db="EMBL/GenBank/DDBJ databases">
        <title>Depth-based differentiation of microbial function through sediment-hosted aquifers and enrichment of novel symbionts in the deep terrestrial subsurface.</title>
        <authorList>
            <person name="Probst A.J."/>
            <person name="Ladd B."/>
            <person name="Jarett J.K."/>
            <person name="Geller-Mcgrath D.E."/>
            <person name="Sieber C.M.K."/>
            <person name="Emerson J.B."/>
            <person name="Anantharaman K."/>
            <person name="Thomas B.C."/>
            <person name="Malmstrom R."/>
            <person name="Stieglmeier M."/>
            <person name="Klingl A."/>
            <person name="Woyke T."/>
            <person name="Ryan C.M."/>
            <person name="Banfield J.F."/>
        </authorList>
    </citation>
    <scope>NUCLEOTIDE SEQUENCE [LARGE SCALE GENOMIC DNA]</scope>
</reference>
<dbReference type="AlphaFoldDB" id="A0A2M7UID6"/>
<dbReference type="Proteomes" id="UP000231071">
    <property type="component" value="Unassembled WGS sequence"/>
</dbReference>
<accession>A0A2M7UID6</accession>
<proteinExistence type="predicted"/>
<comment type="caution">
    <text evidence="1">The sequence shown here is derived from an EMBL/GenBank/DDBJ whole genome shotgun (WGS) entry which is preliminary data.</text>
</comment>
<dbReference type="EMBL" id="PFOI01000027">
    <property type="protein sequence ID" value="PIZ70991.1"/>
    <property type="molecule type" value="Genomic_DNA"/>
</dbReference>
<name>A0A2M7UID6_9BACT</name>
<organism evidence="1 2">
    <name type="scientific">Candidatus Portnoybacteria bacterium CG_4_10_14_0_2_um_filter_39_11</name>
    <dbReference type="NCBI Taxonomy" id="1974797"/>
    <lineage>
        <taxon>Bacteria</taxon>
        <taxon>Candidatus Portnoyibacteriota</taxon>
    </lineage>
</organism>
<evidence type="ECO:0000313" key="1">
    <source>
        <dbReference type="EMBL" id="PIZ70991.1"/>
    </source>
</evidence>